<accession>A0A1L9SF76</accession>
<evidence type="ECO:0000256" key="1">
    <source>
        <dbReference type="ARBA" id="ARBA00004141"/>
    </source>
</evidence>
<evidence type="ECO:0000256" key="8">
    <source>
        <dbReference type="ARBA" id="ARBA00023136"/>
    </source>
</evidence>
<feature type="region of interest" description="Disordered" evidence="10">
    <location>
        <begin position="697"/>
        <end position="725"/>
    </location>
</feature>
<dbReference type="PANTHER" id="PTHR32361:SF9">
    <property type="entry name" value="FERRIC REDUCTASE TRANSMEMBRANE COMPONENT 3-RELATED"/>
    <property type="match status" value="1"/>
</dbReference>
<evidence type="ECO:0000313" key="14">
    <source>
        <dbReference type="EMBL" id="OJJ45856.1"/>
    </source>
</evidence>
<keyword evidence="15" id="KW-1185">Reference proteome</keyword>
<comment type="similarity">
    <text evidence="2">Belongs to the ferric reductase (FRE) family.</text>
</comment>
<sequence length="803" mass="90421">MPLLAWLLALALSIALSVTPVSAAHSSTTPRNERCINAIASAYNFFTFAGLPNRGRWEPGCQNRLHVISIYASAEVYCSDESDRVAGLAALARECQHHGLEFLPRDVLAANLTEEAIMNMRVVDYMEVPRGEVVDQPVLLSSGFFGRILRTQNTWEFEMWAHHAYGYAINFFWMGLILVGSLNHLVKHLLYTNRARRLGRSIPSVLCVPFRALYESVQTHLIVPAPLGAGRKILWCTLPTRIVAIVVAIYWALSILACCVGYRLFSENIYWSEISQQLLRYVADRTGILSFANLSLLWVFGVRNNIFLWATGWSFATFNIFHRHIARVATLQAVVHTIVYTFLMWGRGNIVRKFMKPYLLWGTAAVLAMVLLLPLAFDWLRHKSYEFFLVTHILLSVVALVGCFYHVEIFDDHAYWNYLWPATAFWLLDRVLRLVRLVYCNLRVRFGHGTTIQTTRTIATYNPASDVVRLEVTPGASHLRAGPGQYYFLYQPFRLKGWENHPFTLGAWTYQSTDADEIGGGASRKMTSIIDVAQMPLLSEEATRPHHSPGIESEMETSEGDGITTLLSKETLIFWIRPYDGWTRSLRDQCLASPNRTANPIILLEGVYGDQFPLWEYESVLLVAGGTGIASAVPYIQTHIQNSSNSTKKTATVTRDIRLIWTARQVAFIQDVASRELHTALGRSDFNAQFYSTAQVPIPTEEEEDEEEEEQGGRGDGDNNRNGTATTNTALLHKQFEAEEIMYGRPDLHALVLEHATEARASHASAAVLVCGPVSMADEVRRAVVAAREAGCSVRYVEELFTW</sequence>
<keyword evidence="7" id="KW-0406">Ion transport</keyword>
<keyword evidence="5 11" id="KW-1133">Transmembrane helix</keyword>
<evidence type="ECO:0000256" key="2">
    <source>
        <dbReference type="ARBA" id="ARBA00006278"/>
    </source>
</evidence>
<dbReference type="CDD" id="cd06186">
    <property type="entry name" value="NOX_Duox_like_FAD_NADP"/>
    <property type="match status" value="1"/>
</dbReference>
<protein>
    <recommendedName>
        <fullName evidence="13">FAD-binding FR-type domain-containing protein</fullName>
    </recommendedName>
</protein>
<dbReference type="GO" id="GO:0005886">
    <property type="term" value="C:plasma membrane"/>
    <property type="evidence" value="ECO:0007669"/>
    <property type="project" value="TreeGrafter"/>
</dbReference>
<comment type="subcellular location">
    <subcellularLocation>
        <location evidence="1">Membrane</location>
        <topology evidence="1">Multi-pass membrane protein</topology>
    </subcellularLocation>
</comment>
<evidence type="ECO:0000259" key="13">
    <source>
        <dbReference type="PROSITE" id="PS51384"/>
    </source>
</evidence>
<keyword evidence="9" id="KW-0325">Glycoprotein</keyword>
<feature type="signal peptide" evidence="12">
    <location>
        <begin position="1"/>
        <end position="23"/>
    </location>
</feature>
<dbReference type="SFLD" id="SFLDS00052">
    <property type="entry name" value="Ferric_Reductase_Domain"/>
    <property type="match status" value="1"/>
</dbReference>
<feature type="transmembrane region" description="Helical" evidence="11">
    <location>
        <begin position="164"/>
        <end position="186"/>
    </location>
</feature>
<evidence type="ECO:0000313" key="15">
    <source>
        <dbReference type="Proteomes" id="UP000184188"/>
    </source>
</evidence>
<proteinExistence type="inferred from homology"/>
<evidence type="ECO:0000256" key="10">
    <source>
        <dbReference type="SAM" id="MobiDB-lite"/>
    </source>
</evidence>
<dbReference type="VEuPathDB" id="FungiDB:ASPZODRAFT_160065"/>
<keyword evidence="3" id="KW-0813">Transport</keyword>
<dbReference type="InterPro" id="IPR013121">
    <property type="entry name" value="Fe_red_NAD-bd_6"/>
</dbReference>
<gene>
    <name evidence="14" type="ORF">ASPZODRAFT_160065</name>
</gene>
<feature type="domain" description="FAD-binding FR-type" evidence="13">
    <location>
        <begin position="445"/>
        <end position="614"/>
    </location>
</feature>
<dbReference type="Pfam" id="PF08030">
    <property type="entry name" value="NAD_binding_6"/>
    <property type="match status" value="1"/>
</dbReference>
<keyword evidence="12" id="KW-0732">Signal</keyword>
<dbReference type="STRING" id="1073090.A0A1L9SF76"/>
<dbReference type="Gene3D" id="3.40.50.80">
    <property type="entry name" value="Nucleotide-binding domain of ferredoxin-NADP reductase (FNR) module"/>
    <property type="match status" value="1"/>
</dbReference>
<feature type="transmembrane region" description="Helical" evidence="11">
    <location>
        <begin position="387"/>
        <end position="407"/>
    </location>
</feature>
<dbReference type="SFLD" id="SFLDG01168">
    <property type="entry name" value="Ferric_reductase_subgroup_(FRE"/>
    <property type="match status" value="1"/>
</dbReference>
<dbReference type="GO" id="GO:0006826">
    <property type="term" value="P:iron ion transport"/>
    <property type="evidence" value="ECO:0007669"/>
    <property type="project" value="TreeGrafter"/>
</dbReference>
<dbReference type="PROSITE" id="PS51384">
    <property type="entry name" value="FAD_FR"/>
    <property type="match status" value="1"/>
</dbReference>
<feature type="compositionally biased region" description="Acidic residues" evidence="10">
    <location>
        <begin position="700"/>
        <end position="710"/>
    </location>
</feature>
<dbReference type="OrthoDB" id="167398at2759"/>
<organism evidence="14 15">
    <name type="scientific">Penicilliopsis zonata CBS 506.65</name>
    <dbReference type="NCBI Taxonomy" id="1073090"/>
    <lineage>
        <taxon>Eukaryota</taxon>
        <taxon>Fungi</taxon>
        <taxon>Dikarya</taxon>
        <taxon>Ascomycota</taxon>
        <taxon>Pezizomycotina</taxon>
        <taxon>Eurotiomycetes</taxon>
        <taxon>Eurotiomycetidae</taxon>
        <taxon>Eurotiales</taxon>
        <taxon>Aspergillaceae</taxon>
        <taxon>Penicilliopsis</taxon>
    </lineage>
</organism>
<dbReference type="PANTHER" id="PTHR32361">
    <property type="entry name" value="FERRIC/CUPRIC REDUCTASE TRANSMEMBRANE COMPONENT"/>
    <property type="match status" value="1"/>
</dbReference>
<dbReference type="Proteomes" id="UP000184188">
    <property type="component" value="Unassembled WGS sequence"/>
</dbReference>
<feature type="transmembrane region" description="Helical" evidence="11">
    <location>
        <begin position="358"/>
        <end position="380"/>
    </location>
</feature>
<dbReference type="InterPro" id="IPR017927">
    <property type="entry name" value="FAD-bd_FR_type"/>
</dbReference>
<dbReference type="GO" id="GO:0015677">
    <property type="term" value="P:copper ion import"/>
    <property type="evidence" value="ECO:0007669"/>
    <property type="project" value="TreeGrafter"/>
</dbReference>
<reference evidence="15" key="1">
    <citation type="journal article" date="2017" name="Genome Biol.">
        <title>Comparative genomics reveals high biological diversity and specific adaptations in the industrially and medically important fungal genus Aspergillus.</title>
        <authorList>
            <person name="de Vries R.P."/>
            <person name="Riley R."/>
            <person name="Wiebenga A."/>
            <person name="Aguilar-Osorio G."/>
            <person name="Amillis S."/>
            <person name="Uchima C.A."/>
            <person name="Anderluh G."/>
            <person name="Asadollahi M."/>
            <person name="Askin M."/>
            <person name="Barry K."/>
            <person name="Battaglia E."/>
            <person name="Bayram O."/>
            <person name="Benocci T."/>
            <person name="Braus-Stromeyer S.A."/>
            <person name="Caldana C."/>
            <person name="Canovas D."/>
            <person name="Cerqueira G.C."/>
            <person name="Chen F."/>
            <person name="Chen W."/>
            <person name="Choi C."/>
            <person name="Clum A."/>
            <person name="Dos Santos R.A."/>
            <person name="Damasio A.R."/>
            <person name="Diallinas G."/>
            <person name="Emri T."/>
            <person name="Fekete E."/>
            <person name="Flipphi M."/>
            <person name="Freyberg S."/>
            <person name="Gallo A."/>
            <person name="Gournas C."/>
            <person name="Habgood R."/>
            <person name="Hainaut M."/>
            <person name="Harispe M.L."/>
            <person name="Henrissat B."/>
            <person name="Hilden K.S."/>
            <person name="Hope R."/>
            <person name="Hossain A."/>
            <person name="Karabika E."/>
            <person name="Karaffa L."/>
            <person name="Karanyi Z."/>
            <person name="Krasevec N."/>
            <person name="Kuo A."/>
            <person name="Kusch H."/>
            <person name="LaButti K."/>
            <person name="Lagendijk E.L."/>
            <person name="Lapidus A."/>
            <person name="Levasseur A."/>
            <person name="Lindquist E."/>
            <person name="Lipzen A."/>
            <person name="Logrieco A.F."/>
            <person name="MacCabe A."/>
            <person name="Maekelae M.R."/>
            <person name="Malavazi I."/>
            <person name="Melin P."/>
            <person name="Meyer V."/>
            <person name="Mielnichuk N."/>
            <person name="Miskei M."/>
            <person name="Molnar A.P."/>
            <person name="Mule G."/>
            <person name="Ngan C.Y."/>
            <person name="Orejas M."/>
            <person name="Orosz E."/>
            <person name="Ouedraogo J.P."/>
            <person name="Overkamp K.M."/>
            <person name="Park H.-S."/>
            <person name="Perrone G."/>
            <person name="Piumi F."/>
            <person name="Punt P.J."/>
            <person name="Ram A.F."/>
            <person name="Ramon A."/>
            <person name="Rauscher S."/>
            <person name="Record E."/>
            <person name="Riano-Pachon D.M."/>
            <person name="Robert V."/>
            <person name="Roehrig J."/>
            <person name="Ruller R."/>
            <person name="Salamov A."/>
            <person name="Salih N.S."/>
            <person name="Samson R.A."/>
            <person name="Sandor E."/>
            <person name="Sanguinetti M."/>
            <person name="Schuetze T."/>
            <person name="Sepcic K."/>
            <person name="Shelest E."/>
            <person name="Sherlock G."/>
            <person name="Sophianopoulou V."/>
            <person name="Squina F.M."/>
            <person name="Sun H."/>
            <person name="Susca A."/>
            <person name="Todd R.B."/>
            <person name="Tsang A."/>
            <person name="Unkles S.E."/>
            <person name="van de Wiele N."/>
            <person name="van Rossen-Uffink D."/>
            <person name="Oliveira J.V."/>
            <person name="Vesth T.C."/>
            <person name="Visser J."/>
            <person name="Yu J.-H."/>
            <person name="Zhou M."/>
            <person name="Andersen M.R."/>
            <person name="Archer D.B."/>
            <person name="Baker S.E."/>
            <person name="Benoit I."/>
            <person name="Brakhage A.A."/>
            <person name="Braus G.H."/>
            <person name="Fischer R."/>
            <person name="Frisvad J.C."/>
            <person name="Goldman G.H."/>
            <person name="Houbraken J."/>
            <person name="Oakley B."/>
            <person name="Pocsi I."/>
            <person name="Scazzocchio C."/>
            <person name="Seiboth B."/>
            <person name="vanKuyk P.A."/>
            <person name="Wortman J."/>
            <person name="Dyer P.S."/>
            <person name="Grigoriev I.V."/>
        </authorList>
    </citation>
    <scope>NUCLEOTIDE SEQUENCE [LARGE SCALE GENOMIC DNA]</scope>
    <source>
        <strain evidence="15">CBS 506.65</strain>
    </source>
</reference>
<evidence type="ECO:0000256" key="6">
    <source>
        <dbReference type="ARBA" id="ARBA00023002"/>
    </source>
</evidence>
<evidence type="ECO:0000256" key="7">
    <source>
        <dbReference type="ARBA" id="ARBA00023065"/>
    </source>
</evidence>
<dbReference type="GO" id="GO:0006879">
    <property type="term" value="P:intracellular iron ion homeostasis"/>
    <property type="evidence" value="ECO:0007669"/>
    <property type="project" value="TreeGrafter"/>
</dbReference>
<dbReference type="GO" id="GO:0000293">
    <property type="term" value="F:ferric-chelate reductase activity"/>
    <property type="evidence" value="ECO:0007669"/>
    <property type="project" value="TreeGrafter"/>
</dbReference>
<dbReference type="AlphaFoldDB" id="A0A1L9SF76"/>
<feature type="transmembrane region" description="Helical" evidence="11">
    <location>
        <begin position="278"/>
        <end position="300"/>
    </location>
</feature>
<feature type="transmembrane region" description="Helical" evidence="11">
    <location>
        <begin position="328"/>
        <end position="346"/>
    </location>
</feature>
<evidence type="ECO:0000256" key="11">
    <source>
        <dbReference type="SAM" id="Phobius"/>
    </source>
</evidence>
<evidence type="ECO:0000256" key="5">
    <source>
        <dbReference type="ARBA" id="ARBA00022989"/>
    </source>
</evidence>
<feature type="transmembrane region" description="Helical" evidence="11">
    <location>
        <begin position="242"/>
        <end position="266"/>
    </location>
</feature>
<evidence type="ECO:0000256" key="12">
    <source>
        <dbReference type="SAM" id="SignalP"/>
    </source>
</evidence>
<feature type="chain" id="PRO_5011978991" description="FAD-binding FR-type domain-containing protein" evidence="12">
    <location>
        <begin position="24"/>
        <end position="803"/>
    </location>
</feature>
<dbReference type="InterPro" id="IPR039261">
    <property type="entry name" value="FNR_nucleotide-bd"/>
</dbReference>
<evidence type="ECO:0000256" key="9">
    <source>
        <dbReference type="ARBA" id="ARBA00023180"/>
    </source>
</evidence>
<dbReference type="RefSeq" id="XP_022580366.1">
    <property type="nucleotide sequence ID" value="XM_022726448.1"/>
</dbReference>
<dbReference type="Pfam" id="PF01794">
    <property type="entry name" value="Ferric_reduct"/>
    <property type="match status" value="1"/>
</dbReference>
<dbReference type="SUPFAM" id="SSF52343">
    <property type="entry name" value="Ferredoxin reductase-like, C-terminal NADP-linked domain"/>
    <property type="match status" value="1"/>
</dbReference>
<keyword evidence="4 11" id="KW-0812">Transmembrane</keyword>
<evidence type="ECO:0000256" key="4">
    <source>
        <dbReference type="ARBA" id="ARBA00022692"/>
    </source>
</evidence>
<dbReference type="GeneID" id="34612912"/>
<name>A0A1L9SF76_9EURO</name>
<dbReference type="InterPro" id="IPR013130">
    <property type="entry name" value="Fe3_Rdtase_TM_dom"/>
</dbReference>
<dbReference type="InterPro" id="IPR051410">
    <property type="entry name" value="Ferric/Cupric_Reductase"/>
</dbReference>
<keyword evidence="8 11" id="KW-0472">Membrane</keyword>
<dbReference type="EMBL" id="KV878344">
    <property type="protein sequence ID" value="OJJ45856.1"/>
    <property type="molecule type" value="Genomic_DNA"/>
</dbReference>
<evidence type="ECO:0000256" key="3">
    <source>
        <dbReference type="ARBA" id="ARBA00022448"/>
    </source>
</evidence>
<keyword evidence="6" id="KW-0560">Oxidoreductase</keyword>